<proteinExistence type="predicted"/>
<reference evidence="3" key="1">
    <citation type="submission" date="2021-03" db="EMBL/GenBank/DDBJ databases">
        <authorList>
            <person name="Tagirdzhanova G."/>
        </authorList>
    </citation>
    <scope>NUCLEOTIDE SEQUENCE</scope>
</reference>
<dbReference type="InterPro" id="IPR036273">
    <property type="entry name" value="CRAL/TRIO_N_dom_sf"/>
</dbReference>
<dbReference type="Gene3D" id="3.40.525.10">
    <property type="entry name" value="CRAL-TRIO lipid binding domain"/>
    <property type="match status" value="1"/>
</dbReference>
<feature type="region of interest" description="Disordered" evidence="1">
    <location>
        <begin position="334"/>
        <end position="377"/>
    </location>
</feature>
<dbReference type="GO" id="GO:0008526">
    <property type="term" value="F:phosphatidylinositol transfer activity"/>
    <property type="evidence" value="ECO:0007669"/>
    <property type="project" value="TreeGrafter"/>
</dbReference>
<accession>A0A8H3FGY4</accession>
<dbReference type="CDD" id="cd00170">
    <property type="entry name" value="SEC14"/>
    <property type="match status" value="1"/>
</dbReference>
<dbReference type="PROSITE" id="PS50191">
    <property type="entry name" value="CRAL_TRIO"/>
    <property type="match status" value="1"/>
</dbReference>
<sequence length="403" mass="45144">MAIDDAGPGDSITTATEQPNKAPVLTVQPHSTDQTTTIRKTPFPTPSASTTIPPAPALTSEQETKYTNLLHSIRTWASGQNLTEHEQSWLTRECLLRYLRASSWNLATARKRLEATINWRRSYGVESKLTPDYISIENETGKQWIVGFDVAGRPCLYLNPQHQNTEKTARQIEHLVFMLERCVDLTPPGQESLAILMNFADTKTGQGASIAQGRETLNILQNHYPERLGRAVLINLPWHISAFMKIILPFVDPVTKAKIIINQPMADHVPSEQLAVTHGGTLQFKYEHETYWSALTELAASRRKEQLERWIKGGKYIGELEAYLKGGLDVGVGEEEDRGKDIKASDEKDLQPVVEQDIEQEPQTAGEVDGEASRDVDSMKEKIVERDGETFEDAVETVEKLTI</sequence>
<protein>
    <recommendedName>
        <fullName evidence="2">CRAL-TRIO domain-containing protein</fullName>
    </recommendedName>
</protein>
<name>A0A8H3FGY4_9LECA</name>
<organism evidence="3 4">
    <name type="scientific">Gomphillus americanus</name>
    <dbReference type="NCBI Taxonomy" id="1940652"/>
    <lineage>
        <taxon>Eukaryota</taxon>
        <taxon>Fungi</taxon>
        <taxon>Dikarya</taxon>
        <taxon>Ascomycota</taxon>
        <taxon>Pezizomycotina</taxon>
        <taxon>Lecanoromycetes</taxon>
        <taxon>OSLEUM clade</taxon>
        <taxon>Ostropomycetidae</taxon>
        <taxon>Ostropales</taxon>
        <taxon>Graphidaceae</taxon>
        <taxon>Gomphilloideae</taxon>
        <taxon>Gomphillus</taxon>
    </lineage>
</organism>
<comment type="caution">
    <text evidence="3">The sequence shown here is derived from an EMBL/GenBank/DDBJ whole genome shotgun (WGS) entry which is preliminary data.</text>
</comment>
<feature type="compositionally biased region" description="Basic and acidic residues" evidence="1">
    <location>
        <begin position="337"/>
        <end position="350"/>
    </location>
</feature>
<dbReference type="SUPFAM" id="SSF46938">
    <property type="entry name" value="CRAL/TRIO N-terminal domain"/>
    <property type="match status" value="1"/>
</dbReference>
<dbReference type="InterPro" id="IPR011074">
    <property type="entry name" value="CRAL/TRIO_N_dom"/>
</dbReference>
<dbReference type="Pfam" id="PF00650">
    <property type="entry name" value="CRAL_TRIO"/>
    <property type="match status" value="1"/>
</dbReference>
<evidence type="ECO:0000259" key="2">
    <source>
        <dbReference type="PROSITE" id="PS50191"/>
    </source>
</evidence>
<dbReference type="Pfam" id="PF03765">
    <property type="entry name" value="CRAL_TRIO_N"/>
    <property type="match status" value="1"/>
</dbReference>
<feature type="compositionally biased region" description="Polar residues" evidence="1">
    <location>
        <begin position="28"/>
        <end position="39"/>
    </location>
</feature>
<gene>
    <name evidence="3" type="ORF">GOMPHAMPRED_003961</name>
</gene>
<dbReference type="Proteomes" id="UP000664169">
    <property type="component" value="Unassembled WGS sequence"/>
</dbReference>
<dbReference type="OrthoDB" id="75724at2759"/>
<dbReference type="InterPro" id="IPR001251">
    <property type="entry name" value="CRAL-TRIO_dom"/>
</dbReference>
<evidence type="ECO:0000313" key="4">
    <source>
        <dbReference type="Proteomes" id="UP000664169"/>
    </source>
</evidence>
<keyword evidence="4" id="KW-1185">Reference proteome</keyword>
<evidence type="ECO:0000256" key="1">
    <source>
        <dbReference type="SAM" id="MobiDB-lite"/>
    </source>
</evidence>
<dbReference type="SMART" id="SM01100">
    <property type="entry name" value="CRAL_TRIO_N"/>
    <property type="match status" value="1"/>
</dbReference>
<dbReference type="SUPFAM" id="SSF52087">
    <property type="entry name" value="CRAL/TRIO domain"/>
    <property type="match status" value="1"/>
</dbReference>
<dbReference type="EMBL" id="CAJPDQ010000024">
    <property type="protein sequence ID" value="CAF9925766.1"/>
    <property type="molecule type" value="Genomic_DNA"/>
</dbReference>
<dbReference type="PANTHER" id="PTHR45824">
    <property type="entry name" value="GH16843P"/>
    <property type="match status" value="1"/>
</dbReference>
<dbReference type="AlphaFoldDB" id="A0A8H3FGY4"/>
<dbReference type="InterPro" id="IPR052578">
    <property type="entry name" value="PI_Transfer_CRAL-TRIO"/>
</dbReference>
<dbReference type="PANTHER" id="PTHR45824:SF29">
    <property type="entry name" value="GH16843P"/>
    <property type="match status" value="1"/>
</dbReference>
<dbReference type="InterPro" id="IPR036865">
    <property type="entry name" value="CRAL-TRIO_dom_sf"/>
</dbReference>
<feature type="domain" description="CRAL-TRIO" evidence="2">
    <location>
        <begin position="133"/>
        <end position="286"/>
    </location>
</feature>
<evidence type="ECO:0000313" key="3">
    <source>
        <dbReference type="EMBL" id="CAF9925766.1"/>
    </source>
</evidence>
<feature type="region of interest" description="Disordered" evidence="1">
    <location>
        <begin position="1"/>
        <end position="52"/>
    </location>
</feature>
<dbReference type="SMART" id="SM00516">
    <property type="entry name" value="SEC14"/>
    <property type="match status" value="1"/>
</dbReference>